<evidence type="ECO:0000313" key="2">
    <source>
        <dbReference type="EMBL" id="KAK3671877.1"/>
    </source>
</evidence>
<feature type="compositionally biased region" description="Acidic residues" evidence="1">
    <location>
        <begin position="67"/>
        <end position="77"/>
    </location>
</feature>
<feature type="compositionally biased region" description="Basic and acidic residues" evidence="1">
    <location>
        <begin position="676"/>
        <end position="685"/>
    </location>
</feature>
<reference evidence="2" key="1">
    <citation type="submission" date="2023-07" db="EMBL/GenBank/DDBJ databases">
        <title>Black Yeasts Isolated from many extreme environments.</title>
        <authorList>
            <person name="Coleine C."/>
            <person name="Stajich J.E."/>
            <person name="Selbmann L."/>
        </authorList>
    </citation>
    <scope>NUCLEOTIDE SEQUENCE</scope>
    <source>
        <strain evidence="2">CCFEE 5485</strain>
    </source>
</reference>
<evidence type="ECO:0008006" key="4">
    <source>
        <dbReference type="Google" id="ProtNLM"/>
    </source>
</evidence>
<sequence length="692" mass="77459">MSSRALRKAQREREEQEQVRLQQQEEEDDEAEQSIPPISAKASAFAMLGEDNDDDEDEDGGAPLDYDKDDDDNDEPAANETSTMSASKKKKKKKRSKKKATQPEPTTKQDEDLVEIDKALRQLATNGNHAQAATTAAGVDEVVDESSKLLAVDTTHLHAQNEMRRLFGRAALEAQDDDDGQAQQAQGAGGNRRQQRQAQQMGLAQALRGQGGAGGRSSGLAAVALKRNIFIQGKEDWPVATGGGLGMEVEEKRADGTILYRFVHNRSYQDVQAQFETCVESMDPDRMVMLLRHNPYHISTLLQVSEIAKQQGDHSTSGDLLERALFSFGRSIHSTFTRSIGEGKARLDFRRPENREFWLASWRYMTNLSMRVYEWAKLLLSLSPEEDPYALWLVLDQYALRSRQDLDYLNISRNPGFCKLYGHLPNVQISQALAESRAGNKSKGKQALFTAVGRYPWIFFKLMREVNLDPPPAVWGKEPSSEKDELYTELYALRAKDFWNTPEISALLVEVASAVPDGIAPAESNTKEITEAESRHTVLSDVQSAIHILPNSHRDRLTTVFDPLPPLDDLRSYETPGLSSRNAGPNPTDIASNLHEFQDLVGWFAQRFPWMSGQGVDGADAERPSEDEIRRQVRESGESEQTLVQRTQRMGQLQQLLQSVGLGRSDLEGVADSEEHEEHQQRTLEDADEPDT</sequence>
<evidence type="ECO:0000313" key="3">
    <source>
        <dbReference type="Proteomes" id="UP001274830"/>
    </source>
</evidence>
<dbReference type="Proteomes" id="UP001274830">
    <property type="component" value="Unassembled WGS sequence"/>
</dbReference>
<feature type="compositionally biased region" description="Basic residues" evidence="1">
    <location>
        <begin position="87"/>
        <end position="100"/>
    </location>
</feature>
<name>A0AAE0TRB9_9PEZI</name>
<organism evidence="2 3">
    <name type="scientific">Recurvomyces mirabilis</name>
    <dbReference type="NCBI Taxonomy" id="574656"/>
    <lineage>
        <taxon>Eukaryota</taxon>
        <taxon>Fungi</taxon>
        <taxon>Dikarya</taxon>
        <taxon>Ascomycota</taxon>
        <taxon>Pezizomycotina</taxon>
        <taxon>Dothideomycetes</taxon>
        <taxon>Dothideomycetidae</taxon>
        <taxon>Mycosphaerellales</taxon>
        <taxon>Teratosphaeriaceae</taxon>
        <taxon>Recurvomyces</taxon>
    </lineage>
</organism>
<dbReference type="GO" id="GO:0072344">
    <property type="term" value="P:rescue of stalled ribosome"/>
    <property type="evidence" value="ECO:0007669"/>
    <property type="project" value="TreeGrafter"/>
</dbReference>
<gene>
    <name evidence="2" type="ORF">LTR78_008243</name>
</gene>
<keyword evidence="3" id="KW-1185">Reference proteome</keyword>
<feature type="region of interest" description="Disordered" evidence="1">
    <location>
        <begin position="1"/>
        <end position="113"/>
    </location>
</feature>
<evidence type="ECO:0000256" key="1">
    <source>
        <dbReference type="SAM" id="MobiDB-lite"/>
    </source>
</evidence>
<feature type="region of interest" description="Disordered" evidence="1">
    <location>
        <begin position="175"/>
        <end position="213"/>
    </location>
</feature>
<feature type="compositionally biased region" description="Basic and acidic residues" evidence="1">
    <location>
        <begin position="9"/>
        <end position="18"/>
    </location>
</feature>
<feature type="compositionally biased region" description="Low complexity" evidence="1">
    <location>
        <begin position="196"/>
        <end position="208"/>
    </location>
</feature>
<comment type="caution">
    <text evidence="2">The sequence shown here is derived from an EMBL/GenBank/DDBJ whole genome shotgun (WGS) entry which is preliminary data.</text>
</comment>
<accession>A0AAE0TRB9</accession>
<dbReference type="EMBL" id="JAUTXT010000038">
    <property type="protein sequence ID" value="KAK3671877.1"/>
    <property type="molecule type" value="Genomic_DNA"/>
</dbReference>
<dbReference type="Pfam" id="PF04910">
    <property type="entry name" value="Tcf25"/>
    <property type="match status" value="1"/>
</dbReference>
<feature type="compositionally biased region" description="Acidic residues" evidence="1">
    <location>
        <begin position="50"/>
        <end position="60"/>
    </location>
</feature>
<dbReference type="InterPro" id="IPR006994">
    <property type="entry name" value="TCF25/Rqc1"/>
</dbReference>
<feature type="region of interest" description="Disordered" evidence="1">
    <location>
        <begin position="664"/>
        <end position="692"/>
    </location>
</feature>
<dbReference type="GO" id="GO:1990112">
    <property type="term" value="C:RQC complex"/>
    <property type="evidence" value="ECO:0007669"/>
    <property type="project" value="TreeGrafter"/>
</dbReference>
<proteinExistence type="predicted"/>
<dbReference type="PANTHER" id="PTHR22684:SF0">
    <property type="entry name" value="RIBOSOME QUALITY CONTROL COMPLEX SUBUNIT TCF25"/>
    <property type="match status" value="1"/>
</dbReference>
<dbReference type="PANTHER" id="PTHR22684">
    <property type="entry name" value="NULP1-RELATED"/>
    <property type="match status" value="1"/>
</dbReference>
<dbReference type="AlphaFoldDB" id="A0AAE0TRB9"/>
<dbReference type="GO" id="GO:1990116">
    <property type="term" value="P:ribosome-associated ubiquitin-dependent protein catabolic process"/>
    <property type="evidence" value="ECO:0007669"/>
    <property type="project" value="TreeGrafter"/>
</dbReference>
<protein>
    <recommendedName>
        <fullName evidence="4">DUF654-domain-containing protein</fullName>
    </recommendedName>
</protein>